<dbReference type="WBParaSite" id="ACOC_0000850501-mRNA-1">
    <property type="protein sequence ID" value="ACOC_0000850501-mRNA-1"/>
    <property type="gene ID" value="ACOC_0000850501"/>
</dbReference>
<dbReference type="Proteomes" id="UP000267027">
    <property type="component" value="Unassembled WGS sequence"/>
</dbReference>
<organism evidence="3">
    <name type="scientific">Angiostrongylus costaricensis</name>
    <name type="common">Nematode worm</name>
    <dbReference type="NCBI Taxonomy" id="334426"/>
    <lineage>
        <taxon>Eukaryota</taxon>
        <taxon>Metazoa</taxon>
        <taxon>Ecdysozoa</taxon>
        <taxon>Nematoda</taxon>
        <taxon>Chromadorea</taxon>
        <taxon>Rhabditida</taxon>
        <taxon>Rhabditina</taxon>
        <taxon>Rhabditomorpha</taxon>
        <taxon>Strongyloidea</taxon>
        <taxon>Metastrongylidae</taxon>
        <taxon>Angiostrongylus</taxon>
    </lineage>
</organism>
<accession>A0A0R3PSB3</accession>
<dbReference type="OrthoDB" id="5970620at2759"/>
<evidence type="ECO:0000313" key="3">
    <source>
        <dbReference type="WBParaSite" id="ACOC_0000850501-mRNA-1"/>
    </source>
</evidence>
<dbReference type="EMBL" id="UYYA01004165">
    <property type="protein sequence ID" value="VDM60091.1"/>
    <property type="molecule type" value="Genomic_DNA"/>
</dbReference>
<evidence type="ECO:0000313" key="2">
    <source>
        <dbReference type="Proteomes" id="UP000267027"/>
    </source>
</evidence>
<dbReference type="AlphaFoldDB" id="A0A0R3PSB3"/>
<reference evidence="1 2" key="2">
    <citation type="submission" date="2018-11" db="EMBL/GenBank/DDBJ databases">
        <authorList>
            <consortium name="Pathogen Informatics"/>
        </authorList>
    </citation>
    <scope>NUCLEOTIDE SEQUENCE [LARGE SCALE GENOMIC DNA]</scope>
    <source>
        <strain evidence="1 2">Costa Rica</strain>
    </source>
</reference>
<sequence>NFTDYWRTAGNDYRIVAKETFEAFIEKRAKAGQFLTLGGMKSYTSIRNRFMYLLRTRDLFHRIKWIRVRISHKSFRIEYVRLVVRITSINDNCTSLHTQ</sequence>
<keyword evidence="2" id="KW-1185">Reference proteome</keyword>
<protein>
    <submittedName>
        <fullName evidence="3">Inhibitor_I29 domain-containing protein</fullName>
    </submittedName>
</protein>
<evidence type="ECO:0000313" key="1">
    <source>
        <dbReference type="EMBL" id="VDM60091.1"/>
    </source>
</evidence>
<name>A0A0R3PSB3_ANGCS</name>
<proteinExistence type="predicted"/>
<gene>
    <name evidence="1" type="ORF">ACOC_LOCUS8506</name>
</gene>
<reference evidence="3" key="1">
    <citation type="submission" date="2017-02" db="UniProtKB">
        <authorList>
            <consortium name="WormBaseParasite"/>
        </authorList>
    </citation>
    <scope>IDENTIFICATION</scope>
</reference>